<dbReference type="EMBL" id="JAKKPZ010000001">
    <property type="protein sequence ID" value="KAI1728339.1"/>
    <property type="molecule type" value="Genomic_DNA"/>
</dbReference>
<evidence type="ECO:0000313" key="4">
    <source>
        <dbReference type="Proteomes" id="UP001201812"/>
    </source>
</evidence>
<evidence type="ECO:0000313" key="3">
    <source>
        <dbReference type="EMBL" id="KAI1728339.1"/>
    </source>
</evidence>
<organism evidence="3 4">
    <name type="scientific">Ditylenchus destructor</name>
    <dbReference type="NCBI Taxonomy" id="166010"/>
    <lineage>
        <taxon>Eukaryota</taxon>
        <taxon>Metazoa</taxon>
        <taxon>Ecdysozoa</taxon>
        <taxon>Nematoda</taxon>
        <taxon>Chromadorea</taxon>
        <taxon>Rhabditida</taxon>
        <taxon>Tylenchina</taxon>
        <taxon>Tylenchomorpha</taxon>
        <taxon>Sphaerularioidea</taxon>
        <taxon>Anguinidae</taxon>
        <taxon>Anguininae</taxon>
        <taxon>Ditylenchus</taxon>
    </lineage>
</organism>
<dbReference type="InterPro" id="IPR031941">
    <property type="entry name" value="DUF4773"/>
</dbReference>
<name>A0AAD4NIV6_9BILA</name>
<keyword evidence="4" id="KW-1185">Reference proteome</keyword>
<keyword evidence="1" id="KW-1133">Transmembrane helix</keyword>
<feature type="transmembrane region" description="Helical" evidence="1">
    <location>
        <begin position="6"/>
        <end position="23"/>
    </location>
</feature>
<dbReference type="PANTHER" id="PTHR36299:SF2">
    <property type="entry name" value="DUF4773 DOMAIN-CONTAINING PROTEIN"/>
    <property type="match status" value="1"/>
</dbReference>
<protein>
    <recommendedName>
        <fullName evidence="2">DUF4773 domain-containing protein</fullName>
    </recommendedName>
</protein>
<accession>A0AAD4NIV6</accession>
<keyword evidence="1" id="KW-0812">Transmembrane</keyword>
<comment type="caution">
    <text evidence="3">The sequence shown here is derived from an EMBL/GenBank/DDBJ whole genome shotgun (WGS) entry which is preliminary data.</text>
</comment>
<reference evidence="3" key="1">
    <citation type="submission" date="2022-01" db="EMBL/GenBank/DDBJ databases">
        <title>Genome Sequence Resource for Two Populations of Ditylenchus destructor, the Migratory Endoparasitic Phytonematode.</title>
        <authorList>
            <person name="Zhang H."/>
            <person name="Lin R."/>
            <person name="Xie B."/>
        </authorList>
    </citation>
    <scope>NUCLEOTIDE SEQUENCE</scope>
    <source>
        <strain evidence="3">BazhouSP</strain>
    </source>
</reference>
<keyword evidence="1" id="KW-0472">Membrane</keyword>
<gene>
    <name evidence="3" type="ORF">DdX_00510</name>
</gene>
<evidence type="ECO:0000256" key="1">
    <source>
        <dbReference type="SAM" id="Phobius"/>
    </source>
</evidence>
<proteinExistence type="predicted"/>
<dbReference type="Proteomes" id="UP001201812">
    <property type="component" value="Unassembled WGS sequence"/>
</dbReference>
<dbReference type="PANTHER" id="PTHR36299">
    <property type="entry name" value="AGAP008005-PA"/>
    <property type="match status" value="1"/>
</dbReference>
<sequence>MSDTRLLYSIIIVIGSFCLFPHFTQANPSSSFLDVYLRIQPADDFCGARECNVTYAVSVLAAQNQFDLQSVMLLYSSMRRDTQRDFYFEDNTVIRLTRELLDSSGKLYLGIMLFDVPDDIQDYTVVEVTDVIHKGRRTKVEFSSETARIQVNVYKRREALLTNEVMEKDEFSDTSEHIAGRTPHNRFYYGHRESHTTELDSLDDRDTSDDEGCACAKHECGCCQHTVIRKIHLNDTTCVNVSYISEDIGLRLTLSVNSYVYYSKEISVRNPPPVCFGVPHLREYASLCMRLYNVSISETELSACSELEAKLYHVSVARRKLGCFRMPL</sequence>
<feature type="domain" description="DUF4773" evidence="2">
    <location>
        <begin position="213"/>
        <end position="326"/>
    </location>
</feature>
<dbReference type="Pfam" id="PF15998">
    <property type="entry name" value="DUF4773"/>
    <property type="match status" value="1"/>
</dbReference>
<dbReference type="AlphaFoldDB" id="A0AAD4NIV6"/>
<evidence type="ECO:0000259" key="2">
    <source>
        <dbReference type="Pfam" id="PF15998"/>
    </source>
</evidence>